<feature type="region of interest" description="Disordered" evidence="6">
    <location>
        <begin position="502"/>
        <end position="522"/>
    </location>
</feature>
<feature type="domain" description="GTF3C1 extended winged-helix" evidence="9">
    <location>
        <begin position="596"/>
        <end position="705"/>
    </location>
</feature>
<dbReference type="GO" id="GO:0003677">
    <property type="term" value="F:DNA binding"/>
    <property type="evidence" value="ECO:0007669"/>
    <property type="project" value="UniProtKB-KW"/>
</dbReference>
<dbReference type="PANTHER" id="PTHR15180">
    <property type="entry name" value="GENERAL TRANSCRIPTION FACTOR 3C POLYPEPTIDE 1"/>
    <property type="match status" value="1"/>
</dbReference>
<organism evidence="14 15">
    <name type="scientific">Vitis vinifera</name>
    <name type="common">Grape</name>
    <dbReference type="NCBI Taxonomy" id="29760"/>
    <lineage>
        <taxon>Eukaryota</taxon>
        <taxon>Viridiplantae</taxon>
        <taxon>Streptophyta</taxon>
        <taxon>Embryophyta</taxon>
        <taxon>Tracheophyta</taxon>
        <taxon>Spermatophyta</taxon>
        <taxon>Magnoliopsida</taxon>
        <taxon>eudicotyledons</taxon>
        <taxon>Gunneridae</taxon>
        <taxon>Pentapetalae</taxon>
        <taxon>rosids</taxon>
        <taxon>Vitales</taxon>
        <taxon>Vitaceae</taxon>
        <taxon>Viteae</taxon>
        <taxon>Vitis</taxon>
    </lineage>
</organism>
<dbReference type="Pfam" id="PF23704">
    <property type="entry name" value="WHD_GTF3C1_N"/>
    <property type="match status" value="1"/>
</dbReference>
<gene>
    <name evidence="14" type="ORF">CK203_003244</name>
</gene>
<dbReference type="InterPro" id="IPR035625">
    <property type="entry name" value="Tfc3-like_eWH"/>
</dbReference>
<feature type="domain" description="DUF7645" evidence="11">
    <location>
        <begin position="966"/>
        <end position="1026"/>
    </location>
</feature>
<evidence type="ECO:0000313" key="15">
    <source>
        <dbReference type="Proteomes" id="UP000288805"/>
    </source>
</evidence>
<dbReference type="InterPro" id="IPR056020">
    <property type="entry name" value="DUF7599"/>
</dbReference>
<dbReference type="InterPro" id="IPR056428">
    <property type="entry name" value="WH_GTF3C1"/>
</dbReference>
<evidence type="ECO:0000259" key="11">
    <source>
        <dbReference type="Pfam" id="PF24655"/>
    </source>
</evidence>
<evidence type="ECO:0000256" key="2">
    <source>
        <dbReference type="ARBA" id="ARBA00022553"/>
    </source>
</evidence>
<dbReference type="Pfam" id="PF24657">
    <property type="entry name" value="DUF7646"/>
    <property type="match status" value="1"/>
</dbReference>
<evidence type="ECO:0000256" key="3">
    <source>
        <dbReference type="ARBA" id="ARBA00023125"/>
    </source>
</evidence>
<keyword evidence="3" id="KW-0238">DNA-binding</keyword>
<dbReference type="InterPro" id="IPR056467">
    <property type="entry name" value="eWH_GTF3C1"/>
</dbReference>
<dbReference type="EMBL" id="QGNW01000014">
    <property type="protein sequence ID" value="RVX16927.1"/>
    <property type="molecule type" value="Genomic_DNA"/>
</dbReference>
<dbReference type="Pfam" id="PF24101">
    <property type="entry name" value="WHD_GTF3C1"/>
    <property type="match status" value="1"/>
</dbReference>
<proteinExistence type="predicted"/>
<evidence type="ECO:0000256" key="6">
    <source>
        <dbReference type="SAM" id="MobiDB-lite"/>
    </source>
</evidence>
<evidence type="ECO:0000256" key="5">
    <source>
        <dbReference type="ARBA" id="ARBA00023242"/>
    </source>
</evidence>
<feature type="region of interest" description="Disordered" evidence="6">
    <location>
        <begin position="569"/>
        <end position="592"/>
    </location>
</feature>
<feature type="domain" description="General transcription factor 3C polypeptide 1 winged-helix" evidence="8">
    <location>
        <begin position="1"/>
        <end position="101"/>
    </location>
</feature>
<dbReference type="Proteomes" id="UP000288805">
    <property type="component" value="Unassembled WGS sequence"/>
</dbReference>
<dbReference type="Pfam" id="PF24655">
    <property type="entry name" value="DUF7645"/>
    <property type="match status" value="1"/>
</dbReference>
<evidence type="ECO:0000256" key="1">
    <source>
        <dbReference type="ARBA" id="ARBA00004123"/>
    </source>
</evidence>
<feature type="domain" description="DUF7599" evidence="10">
    <location>
        <begin position="274"/>
        <end position="357"/>
    </location>
</feature>
<name>A0A438K6U2_VITVI</name>
<keyword evidence="2" id="KW-0597">Phosphoprotein</keyword>
<dbReference type="Pfam" id="PF04182">
    <property type="entry name" value="B-block_TFIIIC"/>
    <property type="match status" value="1"/>
</dbReference>
<evidence type="ECO:0000259" key="12">
    <source>
        <dbReference type="Pfam" id="PF24657"/>
    </source>
</evidence>
<feature type="domain" description="B-block binding subunit of TFIIIC" evidence="7">
    <location>
        <begin position="161"/>
        <end position="228"/>
    </location>
</feature>
<protein>
    <submittedName>
        <fullName evidence="14">Uncharacterized protein</fullName>
    </submittedName>
</protein>
<evidence type="ECO:0000259" key="13">
    <source>
        <dbReference type="Pfam" id="PF24658"/>
    </source>
</evidence>
<comment type="subcellular location">
    <subcellularLocation>
        <location evidence="1">Nucleus</location>
    </subcellularLocation>
</comment>
<dbReference type="InterPro" id="IPR044210">
    <property type="entry name" value="Tfc3-like"/>
</dbReference>
<dbReference type="GO" id="GO:0005634">
    <property type="term" value="C:nucleus"/>
    <property type="evidence" value="ECO:0007669"/>
    <property type="project" value="UniProtKB-SubCell"/>
</dbReference>
<keyword evidence="5" id="KW-0539">Nucleus</keyword>
<dbReference type="PANTHER" id="PTHR15180:SF1">
    <property type="entry name" value="GENERAL TRANSCRIPTION FACTOR 3C POLYPEPTIDE 1"/>
    <property type="match status" value="1"/>
</dbReference>
<dbReference type="InterPro" id="IPR056063">
    <property type="entry name" value="DUF7646"/>
</dbReference>
<dbReference type="CDD" id="cd16169">
    <property type="entry name" value="Tau138_eWH"/>
    <property type="match status" value="1"/>
</dbReference>
<feature type="region of interest" description="Disordered" evidence="6">
    <location>
        <begin position="1026"/>
        <end position="1060"/>
    </location>
</feature>
<evidence type="ECO:0000259" key="10">
    <source>
        <dbReference type="Pfam" id="PF24538"/>
    </source>
</evidence>
<feature type="compositionally biased region" description="Basic and acidic residues" evidence="6">
    <location>
        <begin position="1627"/>
        <end position="1638"/>
    </location>
</feature>
<evidence type="ECO:0000259" key="7">
    <source>
        <dbReference type="Pfam" id="PF04182"/>
    </source>
</evidence>
<keyword evidence="4" id="KW-0804">Transcription</keyword>
<dbReference type="InterPro" id="IPR056064">
    <property type="entry name" value="DUF7647"/>
</dbReference>
<evidence type="ECO:0000256" key="4">
    <source>
        <dbReference type="ARBA" id="ARBA00023163"/>
    </source>
</evidence>
<feature type="region of interest" description="Disordered" evidence="6">
    <location>
        <begin position="1306"/>
        <end position="1342"/>
    </location>
</feature>
<evidence type="ECO:0000259" key="8">
    <source>
        <dbReference type="Pfam" id="PF23704"/>
    </source>
</evidence>
<comment type="caution">
    <text evidence="14">The sequence shown here is derived from an EMBL/GenBank/DDBJ whole genome shotgun (WGS) entry which is preliminary data.</text>
</comment>
<dbReference type="GO" id="GO:0006384">
    <property type="term" value="P:transcription initiation at RNA polymerase III promoter"/>
    <property type="evidence" value="ECO:0007669"/>
    <property type="project" value="InterPro"/>
</dbReference>
<dbReference type="Pfam" id="PF24658">
    <property type="entry name" value="DUF7647"/>
    <property type="match status" value="1"/>
</dbReference>
<feature type="region of interest" description="Disordered" evidence="6">
    <location>
        <begin position="1620"/>
        <end position="1643"/>
    </location>
</feature>
<evidence type="ECO:0000259" key="9">
    <source>
        <dbReference type="Pfam" id="PF24101"/>
    </source>
</evidence>
<dbReference type="GO" id="GO:0000127">
    <property type="term" value="C:transcription factor TFIIIC complex"/>
    <property type="evidence" value="ECO:0007669"/>
    <property type="project" value="InterPro"/>
</dbReference>
<feature type="domain" description="DUF7646" evidence="12">
    <location>
        <begin position="375"/>
        <end position="458"/>
    </location>
</feature>
<dbReference type="InterPro" id="IPR007309">
    <property type="entry name" value="TFIIIC_Bblock-bd"/>
</dbReference>
<dbReference type="InterPro" id="IPR056062">
    <property type="entry name" value="DUF7645"/>
</dbReference>
<reference evidence="14 15" key="1">
    <citation type="journal article" date="2018" name="PLoS Genet.">
        <title>Population sequencing reveals clonal diversity and ancestral inbreeding in the grapevine cultivar Chardonnay.</title>
        <authorList>
            <person name="Roach M.J."/>
            <person name="Johnson D.L."/>
            <person name="Bohlmann J."/>
            <person name="van Vuuren H.J."/>
            <person name="Jones S.J."/>
            <person name="Pretorius I.S."/>
            <person name="Schmidt S.A."/>
            <person name="Borneman A.R."/>
        </authorList>
    </citation>
    <scope>NUCLEOTIDE SEQUENCE [LARGE SCALE GENOMIC DNA]</scope>
    <source>
        <strain evidence="15">cv. Chardonnay</strain>
        <tissue evidence="14">Leaf</tissue>
    </source>
</reference>
<feature type="domain" description="DUF7647" evidence="13">
    <location>
        <begin position="789"/>
        <end position="965"/>
    </location>
</feature>
<sequence length="2100" mass="235090">MDSIVFAALEEICSQGANGLALQSLWPNLHAALSSAGLDLSSGVKAAIWANLLKTPGLEFQSRNVSRNADDPAIQSVVQCEKLNLKIVAAEHLRDSFVGLYDAKASAVTGISAVQRRVLERLAIARSSLDCSGTRLVYAPEAWNKWQEVGVGMRDPSFDFKTNGITQSQLCKEFGIKANNMFYVLRNLECRGLIVRQSSIVRTKEACSEGESKNSSIVSTNLIHLYRYGKHLGSQQKLEITKEDKLLDCLGNGDERGAAGDGGTRGCGEEMLIKDYLPAMKAICDKLEEANGKVLVVRDIKQDLGYQGYHGHKSWRNICSRLKDAGLVEEFDAEVNKKVVSCLRLLKKFSPKCFEPKTQGSGLDDPDAEQLVKSGKRGQITDQLVELPMEHQIYDMIDAEGPKGLTVIEVCQRLGINSKANYNRFLNMFSRFGMHLQAESHKRGMAYRVWTAGNFNPASSNAFPDKSENIFNENGVSNPHVVGYMDLHQKSAQTIQELDPSTLKTDNTTHGKTKNREIEPEPSQIFPGDGECNQMLLCPSNPQEFNHEKKDPVPDAEPDLESKAIEANDALPETSPLALSKSQGPQQGSRRRRLALTAISAQKEQRILEWLQKDKFLLRAEIQKWLESIGKEKDRMMDRKTVARTLNKLQQEGHCKCIQVSVPIVTNCGRTCTKEVILHPSVQSLPPEILGQIHDRMRSFDKQVRGQAMSRLNTNGTVPVLNDVQRTQNNVGSDVQAIRSEAMRANGFILAKMVRAKLLHNFLWAYLCSLPGWDDALSVGKNGYDLKHPHSSCKLLALDDAIKAMPLELFLQVVGSAQKFDDMIEKCKSGLHLSDLPVQEYKCLMDTQATGRLSWIIDILRRLKLIRLVSGHSEDGAEVQRATLKHALELKPYIEEPSLVAPSLCSSFLDLRPKIRHDFILSSREAVDVYWKTLEYCYAAADPAAALHSFPGSAVHEVFLSRSWSSFRVMTADQRAGLLKRIVMENPDKKLSFKDCEKIAKDLSLTLEQVLRVYYDKRQHRLNRFQGLLNGEGNDSEPLKSKSSSSRKRKRPSEARSSKHMKFKMAAGELGKQRLAKLSDTVNQFTEESDLVITSSGEHDINLPAYQGDDDQGTVEELGPEEEQEDCSSVSQFAFTRMKPTRQRRFLWTEKADRQLVMQYVRHRAALGAKFHRIDWSSLPDLPGPPGPCGKRMASLNTNIKFRKAVMRLCNMLSQRYANHLEKTPNKLLNLDDCRQVRGSLAGLNKNLSVGVEHAEASNSEGERWDDFEDKNIKIALDEVIQCKWMSKVESLKQVRTLSEEWSNLNMDAEGNDPHKTKLVSTPGEDVQTHRGRQCGTSGRRSSRRCLPRKFIKILNERISVTRRAHESLAVSNAVELFKLVFLSTSTAPEVPNLLAETLRRYSEHDLISAFNYLREKKIMFENIFQGSELMILADLLESSSFMSHNMVHSLQECYDYWMWVPALLIPLHLKMRSCQCILCWHCGPFASSLKNLFGAHQKHQVFPTQSRGNLLSLDCTAKAVDSIVGDCIGYYPPFNPRVGGNGSDPFVLSQQFLQSVSSSPFPTDTGRRAAKFASWLHEREKDLTEEGINLSQDLQCGDIFHLFALVSLGELCLSPRLPDEGVGEAEDSRTSKRKTDSNESSNVNMIKKLKTSLVTEGEIVSRREKGFPGIMVSVSRATMSRTNVVDLFKDGKICTGAHDFEENDQWHVTSDKKIDSSSSHSDDIKEILNFGTSGSLVSNLFRTVYAAIKKAGDQGLSMEEISEVMKNMQGQEVPELIVEVLLAFGRVVKVNAYESIHVVDAFYRSKYFLTSPAGFSEDQLSPSKKPLRSSGLQPEHRVLDDDNAHTERSIEMDDVHKVTILNIPEELSQSSSEIQLSNKLGSCMEDKDVSVGVDNEDQTLEYSSADSHSCSPMLPWINGDGSINRIVYKGLTRRVLGTVMQNPGMLEALNFFTGGATGNWVIYSVNNPVNAVHLTDVLLGLFVWACFYVQADFTLLLRTKEVYANGEYPTQIAFVCKCEYHTVLIDDIIRQMDIVNPQSCRKLLELLILDNHLTVRKMHQTTFCSPPALLGGLLGSSFAKPKSIFREHYFANPLSASSL</sequence>
<dbReference type="Pfam" id="PF24538">
    <property type="entry name" value="DUF7599"/>
    <property type="match status" value="1"/>
</dbReference>
<evidence type="ECO:0000313" key="14">
    <source>
        <dbReference type="EMBL" id="RVX16927.1"/>
    </source>
</evidence>
<accession>A0A438K6U2</accession>